<dbReference type="Proteomes" id="UP001597182">
    <property type="component" value="Unassembled WGS sequence"/>
</dbReference>
<gene>
    <name evidence="2" type="ORF">ACFQ34_30210</name>
</gene>
<protein>
    <recommendedName>
        <fullName evidence="4">Alpha/beta hydrolase family protein</fullName>
    </recommendedName>
</protein>
<comment type="caution">
    <text evidence="2">The sequence shown here is derived from an EMBL/GenBank/DDBJ whole genome shotgun (WGS) entry which is preliminary data.</text>
</comment>
<feature type="transmembrane region" description="Helical" evidence="1">
    <location>
        <begin position="45"/>
        <end position="62"/>
    </location>
</feature>
<dbReference type="RefSeq" id="WP_013675981.1">
    <property type="nucleotide sequence ID" value="NZ_BAABKS010000030.1"/>
</dbReference>
<dbReference type="EMBL" id="JBHTMB010000299">
    <property type="protein sequence ID" value="MFD1237580.1"/>
    <property type="molecule type" value="Genomic_DNA"/>
</dbReference>
<keyword evidence="1" id="KW-0812">Transmembrane</keyword>
<organism evidence="2 3">
    <name type="scientific">Pseudonocardia benzenivorans</name>
    <dbReference type="NCBI Taxonomy" id="228005"/>
    <lineage>
        <taxon>Bacteria</taxon>
        <taxon>Bacillati</taxon>
        <taxon>Actinomycetota</taxon>
        <taxon>Actinomycetes</taxon>
        <taxon>Pseudonocardiales</taxon>
        <taxon>Pseudonocardiaceae</taxon>
        <taxon>Pseudonocardia</taxon>
    </lineage>
</organism>
<proteinExistence type="predicted"/>
<sequence>MLTLDASAVRLTSPWFVVGTGVLAVVAWVLVVVRWRRHLRVGRTISVLAATVLIVLAGAAVANSSGSFYPTLGALTGSSGPPAPGPGAARTEVLTPGAVRTVAGPGGTPLTVYLPSAATSPGSAGMRFPVVEWLGPLAAGDPLVTEVDRAIAQHRIAPVVVLATGVADAADLRAWATRSGSGLAVRDDRAGWALAAPVGSPACPLAMALARPGAYAAAAGPACDIGPLRTTDAPPALLAVTTAAGDTGGIDRVASPAPAAQVTDYVLRDAADGPGAVVGWLGEHLPGPLVDRAGADDVPF</sequence>
<keyword evidence="1" id="KW-1133">Transmembrane helix</keyword>
<feature type="transmembrane region" description="Helical" evidence="1">
    <location>
        <begin position="12"/>
        <end position="33"/>
    </location>
</feature>
<name>A0ABW3VS32_9PSEU</name>
<evidence type="ECO:0000313" key="3">
    <source>
        <dbReference type="Proteomes" id="UP001597182"/>
    </source>
</evidence>
<reference evidence="3" key="1">
    <citation type="journal article" date="2019" name="Int. J. Syst. Evol. Microbiol.">
        <title>The Global Catalogue of Microorganisms (GCM) 10K type strain sequencing project: providing services to taxonomists for standard genome sequencing and annotation.</title>
        <authorList>
            <consortium name="The Broad Institute Genomics Platform"/>
            <consortium name="The Broad Institute Genome Sequencing Center for Infectious Disease"/>
            <person name="Wu L."/>
            <person name="Ma J."/>
        </authorList>
    </citation>
    <scope>NUCLEOTIDE SEQUENCE [LARGE SCALE GENOMIC DNA]</scope>
    <source>
        <strain evidence="3">CCUG 49018</strain>
    </source>
</reference>
<accession>A0ABW3VS32</accession>
<evidence type="ECO:0000256" key="1">
    <source>
        <dbReference type="SAM" id="Phobius"/>
    </source>
</evidence>
<evidence type="ECO:0000313" key="2">
    <source>
        <dbReference type="EMBL" id="MFD1237580.1"/>
    </source>
</evidence>
<keyword evidence="3" id="KW-1185">Reference proteome</keyword>
<evidence type="ECO:0008006" key="4">
    <source>
        <dbReference type="Google" id="ProtNLM"/>
    </source>
</evidence>
<keyword evidence="1" id="KW-0472">Membrane</keyword>